<evidence type="ECO:0000256" key="5">
    <source>
        <dbReference type="ARBA" id="ARBA00022840"/>
    </source>
</evidence>
<dbReference type="GO" id="GO:0140359">
    <property type="term" value="F:ABC-type transporter activity"/>
    <property type="evidence" value="ECO:0007669"/>
    <property type="project" value="InterPro"/>
</dbReference>
<dbReference type="Proteomes" id="UP000002037">
    <property type="component" value="Unassembled WGS sequence"/>
</dbReference>
<gene>
    <name evidence="11" type="ORF">CTRG_04598</name>
</gene>
<dbReference type="OrthoDB" id="66620at2759"/>
<dbReference type="GO" id="GO:0016887">
    <property type="term" value="F:ATP hydrolysis activity"/>
    <property type="evidence" value="ECO:0007669"/>
    <property type="project" value="InterPro"/>
</dbReference>
<feature type="transmembrane region" description="Helical" evidence="9">
    <location>
        <begin position="1172"/>
        <end position="1195"/>
    </location>
</feature>
<dbReference type="HOGENOM" id="CLU_000604_57_4_1"/>
<dbReference type="SUPFAM" id="SSF52540">
    <property type="entry name" value="P-loop containing nucleoside triphosphate hydrolases"/>
    <property type="match status" value="2"/>
</dbReference>
<dbReference type="GO" id="GO:0016020">
    <property type="term" value="C:membrane"/>
    <property type="evidence" value="ECO:0007669"/>
    <property type="project" value="UniProtKB-SubCell"/>
</dbReference>
<evidence type="ECO:0000313" key="12">
    <source>
        <dbReference type="Proteomes" id="UP000002037"/>
    </source>
</evidence>
<proteinExistence type="predicted"/>
<dbReference type="InterPro" id="IPR017871">
    <property type="entry name" value="ABC_transporter-like_CS"/>
</dbReference>
<feature type="compositionally biased region" description="Basic and acidic residues" evidence="8">
    <location>
        <begin position="668"/>
        <end position="679"/>
    </location>
</feature>
<evidence type="ECO:0000256" key="1">
    <source>
        <dbReference type="ARBA" id="ARBA00004141"/>
    </source>
</evidence>
<comment type="subcellular location">
    <subcellularLocation>
        <location evidence="1">Membrane</location>
        <topology evidence="1">Multi-pass membrane protein</topology>
    </subcellularLocation>
</comment>
<dbReference type="VEuPathDB" id="FungiDB:CTRG_04598"/>
<dbReference type="InterPro" id="IPR013525">
    <property type="entry name" value="ABC2_TM"/>
</dbReference>
<dbReference type="eggNOG" id="KOG0065">
    <property type="taxonomic scope" value="Eukaryota"/>
</dbReference>
<feature type="domain" description="ABC transporter" evidence="10">
    <location>
        <begin position="700"/>
        <end position="946"/>
    </location>
</feature>
<dbReference type="GeneID" id="8301130"/>
<feature type="transmembrane region" description="Helical" evidence="9">
    <location>
        <begin position="1121"/>
        <end position="1137"/>
    </location>
</feature>
<evidence type="ECO:0000256" key="6">
    <source>
        <dbReference type="ARBA" id="ARBA00022989"/>
    </source>
</evidence>
<dbReference type="KEGG" id="ctp:CTRG_04598"/>
<evidence type="ECO:0000259" key="10">
    <source>
        <dbReference type="PROSITE" id="PS50893"/>
    </source>
</evidence>
<evidence type="ECO:0000313" key="11">
    <source>
        <dbReference type="EMBL" id="EER31815.1"/>
    </source>
</evidence>
<dbReference type="SMART" id="SM00382">
    <property type="entry name" value="AAA"/>
    <property type="match status" value="2"/>
</dbReference>
<name>C5MEV5_CANTT</name>
<dbReference type="PANTHER" id="PTHR48041:SF119">
    <property type="entry name" value="ROA1P"/>
    <property type="match status" value="1"/>
</dbReference>
<evidence type="ECO:0000256" key="8">
    <source>
        <dbReference type="SAM" id="MobiDB-lite"/>
    </source>
</evidence>
<feature type="transmembrane region" description="Helical" evidence="9">
    <location>
        <begin position="1143"/>
        <end position="1165"/>
    </location>
</feature>
<dbReference type="Pfam" id="PF19055">
    <property type="entry name" value="ABC2_membrane_7"/>
    <property type="match status" value="2"/>
</dbReference>
<keyword evidence="2" id="KW-0813">Transport</keyword>
<accession>C5MEV5</accession>
<evidence type="ECO:0000256" key="4">
    <source>
        <dbReference type="ARBA" id="ARBA00022741"/>
    </source>
</evidence>
<feature type="domain" description="ABC transporter" evidence="10">
    <location>
        <begin position="28"/>
        <end position="290"/>
    </location>
</feature>
<feature type="transmembrane region" description="Helical" evidence="9">
    <location>
        <begin position="505"/>
        <end position="528"/>
    </location>
</feature>
<evidence type="ECO:0000256" key="2">
    <source>
        <dbReference type="ARBA" id="ARBA00022448"/>
    </source>
</evidence>
<keyword evidence="7 9" id="KW-0472">Membrane</keyword>
<feature type="region of interest" description="Disordered" evidence="8">
    <location>
        <begin position="660"/>
        <end position="679"/>
    </location>
</feature>
<dbReference type="Pfam" id="PF00005">
    <property type="entry name" value="ABC_tran"/>
    <property type="match status" value="2"/>
</dbReference>
<keyword evidence="12" id="KW-1185">Reference proteome</keyword>
<dbReference type="Gene3D" id="3.40.50.300">
    <property type="entry name" value="P-loop containing nucleotide triphosphate hydrolases"/>
    <property type="match status" value="2"/>
</dbReference>
<dbReference type="InterPro" id="IPR003439">
    <property type="entry name" value="ABC_transporter-like_ATP-bd"/>
</dbReference>
<keyword evidence="4" id="KW-0547">Nucleotide-binding</keyword>
<organism evidence="11 12">
    <name type="scientific">Candida tropicalis (strain ATCC MYA-3404 / T1)</name>
    <name type="common">Yeast</name>
    <dbReference type="NCBI Taxonomy" id="294747"/>
    <lineage>
        <taxon>Eukaryota</taxon>
        <taxon>Fungi</taxon>
        <taxon>Dikarya</taxon>
        <taxon>Ascomycota</taxon>
        <taxon>Saccharomycotina</taxon>
        <taxon>Pichiomycetes</taxon>
        <taxon>Debaryomycetaceae</taxon>
        <taxon>Candida/Lodderomyces clade</taxon>
        <taxon>Candida</taxon>
    </lineage>
</organism>
<keyword evidence="3 9" id="KW-0812">Transmembrane</keyword>
<feature type="transmembrane region" description="Helical" evidence="9">
    <location>
        <begin position="388"/>
        <end position="408"/>
    </location>
</feature>
<evidence type="ECO:0000256" key="9">
    <source>
        <dbReference type="SAM" id="Phobius"/>
    </source>
</evidence>
<evidence type="ECO:0000256" key="3">
    <source>
        <dbReference type="ARBA" id="ARBA00022692"/>
    </source>
</evidence>
<dbReference type="GO" id="GO:0005524">
    <property type="term" value="F:ATP binding"/>
    <property type="evidence" value="ECO:0007669"/>
    <property type="project" value="UniProtKB-KW"/>
</dbReference>
<protein>
    <recommendedName>
        <fullName evidence="10">ABC transporter domain-containing protein</fullName>
    </recommendedName>
</protein>
<dbReference type="PROSITE" id="PS50893">
    <property type="entry name" value="ABC_TRANSPORTER_2"/>
    <property type="match status" value="2"/>
</dbReference>
<dbReference type="InterPro" id="IPR050352">
    <property type="entry name" value="ABCG_transporters"/>
</dbReference>
<feature type="transmembrane region" description="Helical" evidence="9">
    <location>
        <begin position="474"/>
        <end position="493"/>
    </location>
</feature>
<feature type="transmembrane region" description="Helical" evidence="9">
    <location>
        <begin position="624"/>
        <end position="644"/>
    </location>
</feature>
<dbReference type="InterPro" id="IPR003593">
    <property type="entry name" value="AAA+_ATPase"/>
</dbReference>
<feature type="transmembrane region" description="Helical" evidence="9">
    <location>
        <begin position="420"/>
        <end position="438"/>
    </location>
</feature>
<sequence length="1281" mass="144617">MKEEKEENHLQLQPNSVLNIAEDQRVGLKVRNLTVSVKSQQRKIQDTESNEQIISNILDNVSFDLKCGQLMAIMGGSGSGKTTLLNTLSQRTNITNKNLQFSGTINYETSLSNTTNGHIKHAYMLQTDIFLPGLTLWETLSTQADLRLPPHVSKTEKIELIEYILDVLELSRLRNTQVSSFGTHGSTLSGGEQRRVSLAIRLLSKPAILFLDEPTTGLDTSSSLKLIHVLKKLASPEYGITIILSIHQPRPEITELFDKICLLTRGGRLVYFGNLSDADSYFNNIDFLKQEEQDHSKNILEYIMDLSVKDTTSKEKELQTVERINKLVGTWKSTHPFTSEIENDNNGGRFHKNLKLFTKPKSDKISFIREITVLTERTFKLTYRDYKALTVFNVGSIILAITIGWMFYRPKHDLAGIRSLISTLYVALEVVGFVPMYIEIERLWTTDGVFFYREYSEGQTSISGFLISRRLGKLFLEDIPMTLLFSVITYFMWGLQTSNGSHFGIYFTIILLIEFCCMNVAMLAFAIAPDFSISSLIINITYQIQNNACGYFVNAATMPVYVRWTKYLAYFWYSFGALMNNQFHGWFGDCPYEGGFSNPQCEEYTGSYQIKLLGFPTGWIGAPIGYLCIWVVGYLVVAAVIFKFKSHDIGMAKIKKNKIGGEEEEEDEHQKKDKNTDGEKDYITDKHDLEININDIYLEIRNKSFFGKVTSTKTLLDNISATFEANKVNVIMGPSGSGKTTLLNYLSNRLSRTVNFVSRGSIKINGCQEISRKELANVSAYVTQHDNALIDVLTVRETLYYQAKLRLPLDQHHNIPVIINKLIRQTGLVDCADTLVGSEYTKGISGGEKRRLSIAVQLLSRPKVLFLDEPTSGLDSATAETILLLLDDLAKENNTTVILTIHQPSESMFYRFGSLLLLGTGGKVIYDGCSQGIVDYLNHLGYTNPKGNNIADYILDLVSKGLEEDKQQSDKRIDDLICHWKKSGYKINQGSIVTYSEEVIDLPQYYYKRLPIFVTFPTIVKRQLLTSYRCKDVVINRAGQTIFLAIVHTLYFTPLRNSQDGISNRLGLVQEVLNLYFAGLINNITLYPYERDLFYQEYRDGIYGVSEFGLSYFINELPTEIIPCLIFSALIVFAVGLPRTAGMFFAMFGAGFISINCGESLGIFVNSLFNHLGVATNVLTTLVVLAIFMGGTMSLHMPHFFKAWNYLNPMKYAVAICTNLGFKDQNFSCPAETCLLNTGEDVLKYYNLQQNMGGMIGGLIACFVIYRAIAIASIYVRVKWF</sequence>
<dbReference type="EMBL" id="GG692400">
    <property type="protein sequence ID" value="EER31815.1"/>
    <property type="molecule type" value="Genomic_DNA"/>
</dbReference>
<dbReference type="STRING" id="294747.C5MEV5"/>
<keyword evidence="6 9" id="KW-1133">Transmembrane helix</keyword>
<evidence type="ECO:0000256" key="7">
    <source>
        <dbReference type="ARBA" id="ARBA00023136"/>
    </source>
</evidence>
<reference evidence="11 12" key="1">
    <citation type="journal article" date="2009" name="Nature">
        <title>Evolution of pathogenicity and sexual reproduction in eight Candida genomes.</title>
        <authorList>
            <person name="Butler G."/>
            <person name="Rasmussen M.D."/>
            <person name="Lin M.F."/>
            <person name="Santos M.A."/>
            <person name="Sakthikumar S."/>
            <person name="Munro C.A."/>
            <person name="Rheinbay E."/>
            <person name="Grabherr M."/>
            <person name="Forche A."/>
            <person name="Reedy J.L."/>
            <person name="Agrafioti I."/>
            <person name="Arnaud M.B."/>
            <person name="Bates S."/>
            <person name="Brown A.J."/>
            <person name="Brunke S."/>
            <person name="Costanzo M.C."/>
            <person name="Fitzpatrick D.A."/>
            <person name="de Groot P.W."/>
            <person name="Harris D."/>
            <person name="Hoyer L.L."/>
            <person name="Hube B."/>
            <person name="Klis F.M."/>
            <person name="Kodira C."/>
            <person name="Lennard N."/>
            <person name="Logue M.E."/>
            <person name="Martin R."/>
            <person name="Neiman A.M."/>
            <person name="Nikolaou E."/>
            <person name="Quail M.A."/>
            <person name="Quinn J."/>
            <person name="Santos M.C."/>
            <person name="Schmitzberger F.F."/>
            <person name="Sherlock G."/>
            <person name="Shah P."/>
            <person name="Silverstein K.A."/>
            <person name="Skrzypek M.S."/>
            <person name="Soll D."/>
            <person name="Staggs R."/>
            <person name="Stansfield I."/>
            <person name="Stumpf M.P."/>
            <person name="Sudbery P.E."/>
            <person name="Srikantha T."/>
            <person name="Zeng Q."/>
            <person name="Berman J."/>
            <person name="Berriman M."/>
            <person name="Heitman J."/>
            <person name="Gow N.A."/>
            <person name="Lorenz M.C."/>
            <person name="Birren B.W."/>
            <person name="Kellis M."/>
            <person name="Cuomo C.A."/>
        </authorList>
    </citation>
    <scope>NUCLEOTIDE SEQUENCE [LARGE SCALE GENOMIC DNA]</scope>
    <source>
        <strain evidence="12">ATCC MYA-3404 / T1</strain>
    </source>
</reference>
<dbReference type="RefSeq" id="XP_002550300.1">
    <property type="nucleotide sequence ID" value="XM_002550254.1"/>
</dbReference>
<dbReference type="InterPro" id="IPR027417">
    <property type="entry name" value="P-loop_NTPase"/>
</dbReference>
<feature type="transmembrane region" description="Helical" evidence="9">
    <location>
        <begin position="1255"/>
        <end position="1276"/>
    </location>
</feature>
<keyword evidence="5" id="KW-0067">ATP-binding</keyword>
<dbReference type="PANTHER" id="PTHR48041">
    <property type="entry name" value="ABC TRANSPORTER G FAMILY MEMBER 28"/>
    <property type="match status" value="1"/>
</dbReference>
<dbReference type="InterPro" id="IPR043926">
    <property type="entry name" value="ABCG_dom"/>
</dbReference>
<dbReference type="PROSITE" id="PS00211">
    <property type="entry name" value="ABC_TRANSPORTER_1"/>
    <property type="match status" value="1"/>
</dbReference>
<dbReference type="Pfam" id="PF01061">
    <property type="entry name" value="ABC2_membrane"/>
    <property type="match status" value="2"/>
</dbReference>